<organism evidence="2 3">
    <name type="scientific">Etheostoma spectabile</name>
    <name type="common">orangethroat darter</name>
    <dbReference type="NCBI Taxonomy" id="54343"/>
    <lineage>
        <taxon>Eukaryota</taxon>
        <taxon>Metazoa</taxon>
        <taxon>Chordata</taxon>
        <taxon>Craniata</taxon>
        <taxon>Vertebrata</taxon>
        <taxon>Euteleostomi</taxon>
        <taxon>Actinopterygii</taxon>
        <taxon>Neopterygii</taxon>
        <taxon>Teleostei</taxon>
        <taxon>Neoteleostei</taxon>
        <taxon>Acanthomorphata</taxon>
        <taxon>Eupercaria</taxon>
        <taxon>Perciformes</taxon>
        <taxon>Percoidei</taxon>
        <taxon>Percidae</taxon>
        <taxon>Etheostomatinae</taxon>
        <taxon>Etheostoma</taxon>
    </lineage>
</organism>
<sequence>PIFQGRPAVTARRWGSAPSRSPVAIKVTAALYTRDKARSTDTQPNQTDIKTERKASLCSSAVQFVLTLSVALSSLLILMSSPGIRFRRPVSQ</sequence>
<name>A0A5J5CFD8_9PERO</name>
<reference evidence="2 3" key="1">
    <citation type="submission" date="2019-08" db="EMBL/GenBank/DDBJ databases">
        <title>A chromosome-level genome assembly, high-density linkage maps, and genome scans reveal the genomic architecture of hybrid incompatibilities underlying speciation via character displacement in darters (Percidae: Etheostominae).</title>
        <authorList>
            <person name="Moran R.L."/>
            <person name="Catchen J.M."/>
            <person name="Fuller R.C."/>
        </authorList>
    </citation>
    <scope>NUCLEOTIDE SEQUENCE [LARGE SCALE GENOMIC DNA]</scope>
    <source>
        <strain evidence="2">EspeVRDwgs_2016</strain>
        <tissue evidence="2">Muscle</tissue>
    </source>
</reference>
<feature type="transmembrane region" description="Helical" evidence="1">
    <location>
        <begin position="61"/>
        <end position="79"/>
    </location>
</feature>
<comment type="caution">
    <text evidence="2">The sequence shown here is derived from an EMBL/GenBank/DDBJ whole genome shotgun (WGS) entry which is preliminary data.</text>
</comment>
<feature type="non-terminal residue" evidence="2">
    <location>
        <position position="1"/>
    </location>
</feature>
<dbReference type="AlphaFoldDB" id="A0A5J5CFD8"/>
<keyword evidence="1" id="KW-0472">Membrane</keyword>
<gene>
    <name evidence="2" type="ORF">FQN60_006836</name>
</gene>
<accession>A0A5J5CFD8</accession>
<dbReference type="EMBL" id="VOFY01000024">
    <property type="protein sequence ID" value="KAA8579743.1"/>
    <property type="molecule type" value="Genomic_DNA"/>
</dbReference>
<keyword evidence="1" id="KW-1133">Transmembrane helix</keyword>
<protein>
    <submittedName>
        <fullName evidence="2">Uncharacterized protein</fullName>
    </submittedName>
</protein>
<evidence type="ECO:0000313" key="3">
    <source>
        <dbReference type="Proteomes" id="UP000327493"/>
    </source>
</evidence>
<keyword evidence="3" id="KW-1185">Reference proteome</keyword>
<proteinExistence type="predicted"/>
<keyword evidence="1" id="KW-0812">Transmembrane</keyword>
<evidence type="ECO:0000256" key="1">
    <source>
        <dbReference type="SAM" id="Phobius"/>
    </source>
</evidence>
<dbReference type="Proteomes" id="UP000327493">
    <property type="component" value="Chromosome 24"/>
</dbReference>
<evidence type="ECO:0000313" key="2">
    <source>
        <dbReference type="EMBL" id="KAA8579743.1"/>
    </source>
</evidence>